<feature type="domain" description="MutL C-terminal dimerisation" evidence="4">
    <location>
        <begin position="746"/>
        <end position="907"/>
    </location>
</feature>
<feature type="domain" description="DNA mismatch repair protein S5" evidence="5">
    <location>
        <begin position="230"/>
        <end position="351"/>
    </location>
</feature>
<dbReference type="GO" id="GO:0140664">
    <property type="term" value="F:ATP-dependent DNA damage sensor activity"/>
    <property type="evidence" value="ECO:0007669"/>
    <property type="project" value="InterPro"/>
</dbReference>
<dbReference type="Gene3D" id="3.30.230.10">
    <property type="match status" value="2"/>
</dbReference>
<feature type="compositionally biased region" description="Low complexity" evidence="3">
    <location>
        <begin position="465"/>
        <end position="480"/>
    </location>
</feature>
<dbReference type="SUPFAM" id="SSF55874">
    <property type="entry name" value="ATPase domain of HSP90 chaperone/DNA topoisomerase II/histidine kinase"/>
    <property type="match status" value="1"/>
</dbReference>
<evidence type="ECO:0000259" key="4">
    <source>
        <dbReference type="SMART" id="SM00853"/>
    </source>
</evidence>
<evidence type="ECO:0000313" key="6">
    <source>
        <dbReference type="EMBL" id="BEI91351.1"/>
    </source>
</evidence>
<keyword evidence="7" id="KW-1185">Reference proteome</keyword>
<dbReference type="GO" id="GO:0005524">
    <property type="term" value="F:ATP binding"/>
    <property type="evidence" value="ECO:0007669"/>
    <property type="project" value="InterPro"/>
</dbReference>
<evidence type="ECO:0000313" key="7">
    <source>
        <dbReference type="Proteomes" id="UP001233271"/>
    </source>
</evidence>
<feature type="compositionally biased region" description="Acidic residues" evidence="3">
    <location>
        <begin position="405"/>
        <end position="415"/>
    </location>
</feature>
<feature type="region of interest" description="Disordered" evidence="3">
    <location>
        <begin position="370"/>
        <end position="554"/>
    </location>
</feature>
<dbReference type="InterPro" id="IPR014762">
    <property type="entry name" value="DNA_mismatch_repair_CS"/>
</dbReference>
<dbReference type="AlphaFoldDB" id="A0AA48QVI9"/>
<dbReference type="SUPFAM" id="SSF54211">
    <property type="entry name" value="Ribosomal protein S5 domain 2-like"/>
    <property type="match status" value="1"/>
</dbReference>
<gene>
    <name evidence="6" type="primary">PMS1</name>
    <name evidence="6" type="ORF">CcaverHIS019_0401710</name>
</gene>
<dbReference type="InterPro" id="IPR042121">
    <property type="entry name" value="MutL_C_regsub"/>
</dbReference>
<keyword evidence="2" id="KW-0227">DNA damage</keyword>
<dbReference type="CDD" id="cd16926">
    <property type="entry name" value="HATPase_MutL-MLH-PMS-like"/>
    <property type="match status" value="1"/>
</dbReference>
<name>A0AA48QVI9_9TREE</name>
<feature type="compositionally biased region" description="Basic and acidic residues" evidence="3">
    <location>
        <begin position="482"/>
        <end position="492"/>
    </location>
</feature>
<feature type="compositionally biased region" description="Polar residues" evidence="3">
    <location>
        <begin position="447"/>
        <end position="458"/>
    </location>
</feature>
<dbReference type="NCBIfam" id="TIGR00585">
    <property type="entry name" value="mutl"/>
    <property type="match status" value="1"/>
</dbReference>
<reference evidence="6" key="1">
    <citation type="journal article" date="2023" name="BMC Genomics">
        <title>Chromosome-level genome assemblies of Cutaneotrichosporon spp. (Trichosporonales, Basidiomycota) reveal imbalanced evolution between nucleotide sequences and chromosome synteny.</title>
        <authorList>
            <person name="Kobayashi Y."/>
            <person name="Kayamori A."/>
            <person name="Aoki K."/>
            <person name="Shiwa Y."/>
            <person name="Matsutani M."/>
            <person name="Fujita N."/>
            <person name="Sugita T."/>
            <person name="Iwasaki W."/>
            <person name="Tanaka N."/>
            <person name="Takashima M."/>
        </authorList>
    </citation>
    <scope>NUCLEOTIDE SEQUENCE</scope>
    <source>
        <strain evidence="6">HIS019</strain>
    </source>
</reference>
<dbReference type="Gene3D" id="3.30.1540.20">
    <property type="entry name" value="MutL, C-terminal domain, dimerisation subdomain"/>
    <property type="match status" value="1"/>
</dbReference>
<dbReference type="InterPro" id="IPR013507">
    <property type="entry name" value="DNA_mismatch_S5_2-like"/>
</dbReference>
<dbReference type="SUPFAM" id="SSF118116">
    <property type="entry name" value="DNA mismatch repair protein MutL"/>
    <property type="match status" value="1"/>
</dbReference>
<evidence type="ECO:0008006" key="8">
    <source>
        <dbReference type="Google" id="ProtNLM"/>
    </source>
</evidence>
<dbReference type="GeneID" id="85495221"/>
<dbReference type="Gene3D" id="3.30.565.10">
    <property type="entry name" value="Histidine kinase-like ATPase, C-terminal domain"/>
    <property type="match status" value="1"/>
</dbReference>
<dbReference type="FunFam" id="3.30.565.10:FF:000017">
    <property type="entry name" value="PMS1 homolog 1, mismatch repair system component"/>
    <property type="match status" value="1"/>
</dbReference>
<evidence type="ECO:0000259" key="5">
    <source>
        <dbReference type="SMART" id="SM01340"/>
    </source>
</evidence>
<dbReference type="InterPro" id="IPR042120">
    <property type="entry name" value="MutL_C_dimsub"/>
</dbReference>
<dbReference type="KEGG" id="ccac:CcaHIS019_0401710"/>
<protein>
    <recommendedName>
        <fullName evidence="8">DNA mismatch repair protein MutL</fullName>
    </recommendedName>
</protein>
<dbReference type="SMART" id="SM00853">
    <property type="entry name" value="MutL_C"/>
    <property type="match status" value="1"/>
</dbReference>
<sequence length="962" mass="104535">MSVGTIKPIGRESVHRIHSGQVVLDLQGVVKELVENAFDSGATSVDVRIKDHGLDSVEVVDNGSGIEQADWASIGLKHHTSKLPSFEELSHVQTFGFRGEALAALCALCESITIVTATKDTAPMGAVIKLGRNGTVVDDSVRVARQRGTTVTVNGLFKALPVRRKEFERTAKREFTKALGILNAYALVPSSKGGDRSGVRLKVESIGAGKGGKRNTVLATDGRGTLRSSVSAVWGPKALEGVVELDLELDVEIDRAMARREGIEETSQTVRVMGLISSAGWGQGRSSADRQLTYINGRPCALPTLPFAILDLQIPTEGVDINVSPDKRTIMVHSEANLIESLRKALDKLFQPTRSSYAVGGASHTIKVIQNEKDADGEDEAGEEAEDAPEAESQRTRASRVSDLVESDGEEELDELGSPPGPTSQTSGAASNRLAHRRPPAPHLRLAQQTLDTTTASWSPRRKVGGTSSSVARSARAPATGREARTNLRDRLAMFASQSSPPNPIEDSSDEEIVMVQPIERFPQTRKRTASSEEQDELVEDRTSEVEEESLEHDEVIGEVPSCRANGHHFLAPMSTPPATEPMEEGPAAVEATVPIDVEKPVSVDIQETPASDSEVTSIEPPVLPVASAPTSKSQSPDIEHHDLQREAVHMDVDDEPIMDGYRNEIQTTAPTGHAILRFDLERLQGRFIARRQRLAARKVSGRNAFSTMREGAATKAAGLSNRDAEAAEEALARVIRKSDFSRMEVLGQFNKGFIIARLKSHLDEEGSVIGSDDMFIIDQHASDEKYNFETLQRTTVIKSQALIKPRAMQLTAADELVAMENLDALRANGFEVGVNEDALPGRGERVSLKAMPVSKETTFDFHDLEQLLHMLSDSSRPEGQMVRCTKARAMFAMRACRKSVMIGRPLTKAQMVNLLRNMGTIDQPWVGYRSQLSLTTELSSWEAHDAPSLDGLSPQPSAIGF</sequence>
<proteinExistence type="inferred from homology"/>
<dbReference type="RefSeq" id="XP_060456616.1">
    <property type="nucleotide sequence ID" value="XM_060599976.1"/>
</dbReference>
<dbReference type="InterPro" id="IPR014721">
    <property type="entry name" value="Ribsml_uS5_D2-typ_fold_subgr"/>
</dbReference>
<dbReference type="InterPro" id="IPR038973">
    <property type="entry name" value="MutL/Mlh/Pms-like"/>
</dbReference>
<dbReference type="GO" id="GO:0006298">
    <property type="term" value="P:mismatch repair"/>
    <property type="evidence" value="ECO:0007669"/>
    <property type="project" value="InterPro"/>
</dbReference>
<dbReference type="GO" id="GO:0061982">
    <property type="term" value="P:meiosis I cell cycle process"/>
    <property type="evidence" value="ECO:0007669"/>
    <property type="project" value="UniProtKB-ARBA"/>
</dbReference>
<dbReference type="InterPro" id="IPR020568">
    <property type="entry name" value="Ribosomal_Su5_D2-typ_SF"/>
</dbReference>
<evidence type="ECO:0000256" key="3">
    <source>
        <dbReference type="SAM" id="MobiDB-lite"/>
    </source>
</evidence>
<dbReference type="FunFam" id="3.30.1370.100:FF:000001">
    <property type="entry name" value="Mismatch repair endonuclease pms1, putative"/>
    <property type="match status" value="1"/>
</dbReference>
<dbReference type="CDD" id="cd03484">
    <property type="entry name" value="MutL_Trans_hPMS_2_like"/>
    <property type="match status" value="1"/>
</dbReference>
<organism evidence="6 7">
    <name type="scientific">Cutaneotrichosporon cavernicola</name>
    <dbReference type="NCBI Taxonomy" id="279322"/>
    <lineage>
        <taxon>Eukaryota</taxon>
        <taxon>Fungi</taxon>
        <taxon>Dikarya</taxon>
        <taxon>Basidiomycota</taxon>
        <taxon>Agaricomycotina</taxon>
        <taxon>Tremellomycetes</taxon>
        <taxon>Trichosporonales</taxon>
        <taxon>Trichosporonaceae</taxon>
        <taxon>Cutaneotrichosporon</taxon>
    </lineage>
</organism>
<dbReference type="InterPro" id="IPR036890">
    <property type="entry name" value="HATPase_C_sf"/>
</dbReference>
<evidence type="ECO:0000256" key="2">
    <source>
        <dbReference type="ARBA" id="ARBA00022763"/>
    </source>
</evidence>
<dbReference type="GO" id="GO:0016887">
    <property type="term" value="F:ATP hydrolysis activity"/>
    <property type="evidence" value="ECO:0007669"/>
    <property type="project" value="InterPro"/>
</dbReference>
<dbReference type="GO" id="GO:0032389">
    <property type="term" value="C:MutLalpha complex"/>
    <property type="evidence" value="ECO:0007669"/>
    <property type="project" value="TreeGrafter"/>
</dbReference>
<comment type="similarity">
    <text evidence="1">Belongs to the DNA mismatch repair MutL/HexB family.</text>
</comment>
<dbReference type="PROSITE" id="PS00058">
    <property type="entry name" value="DNA_MISMATCH_REPAIR_1"/>
    <property type="match status" value="1"/>
</dbReference>
<feature type="compositionally biased region" description="Acidic residues" evidence="3">
    <location>
        <begin position="375"/>
        <end position="390"/>
    </location>
</feature>
<dbReference type="Proteomes" id="UP001233271">
    <property type="component" value="Chromosome 4"/>
</dbReference>
<accession>A0AA48QVI9</accession>
<evidence type="ECO:0000256" key="1">
    <source>
        <dbReference type="ARBA" id="ARBA00006082"/>
    </source>
</evidence>
<dbReference type="InterPro" id="IPR037198">
    <property type="entry name" value="MutL_C_sf"/>
</dbReference>
<dbReference type="EMBL" id="AP028215">
    <property type="protein sequence ID" value="BEI91351.1"/>
    <property type="molecule type" value="Genomic_DNA"/>
</dbReference>
<dbReference type="Gene3D" id="3.30.1370.100">
    <property type="entry name" value="MutL, C-terminal domain, regulatory subdomain"/>
    <property type="match status" value="1"/>
</dbReference>
<dbReference type="SMART" id="SM01340">
    <property type="entry name" value="DNA_mis_repair"/>
    <property type="match status" value="1"/>
</dbReference>
<dbReference type="PANTHER" id="PTHR10073">
    <property type="entry name" value="DNA MISMATCH REPAIR PROTEIN MLH, PMS, MUTL"/>
    <property type="match status" value="1"/>
</dbReference>
<dbReference type="Pfam" id="PF08676">
    <property type="entry name" value="MutL_C"/>
    <property type="match status" value="1"/>
</dbReference>
<dbReference type="InterPro" id="IPR014790">
    <property type="entry name" value="MutL_C"/>
</dbReference>
<dbReference type="PANTHER" id="PTHR10073:SF52">
    <property type="entry name" value="MISMATCH REPAIR ENDONUCLEASE PMS2"/>
    <property type="match status" value="1"/>
</dbReference>
<dbReference type="Pfam" id="PF13589">
    <property type="entry name" value="HATPase_c_3"/>
    <property type="match status" value="1"/>
</dbReference>
<dbReference type="Pfam" id="PF01119">
    <property type="entry name" value="DNA_mis_repair"/>
    <property type="match status" value="1"/>
</dbReference>
<dbReference type="GO" id="GO:0030983">
    <property type="term" value="F:mismatched DNA binding"/>
    <property type="evidence" value="ECO:0007669"/>
    <property type="project" value="InterPro"/>
</dbReference>
<dbReference type="InterPro" id="IPR002099">
    <property type="entry name" value="MutL/Mlh/PMS"/>
</dbReference>